<feature type="transmembrane region" description="Helical" evidence="1">
    <location>
        <begin position="7"/>
        <end position="25"/>
    </location>
</feature>
<comment type="caution">
    <text evidence="2">The sequence shown here is derived from an EMBL/GenBank/DDBJ whole genome shotgun (WGS) entry which is preliminary data.</text>
</comment>
<keyword evidence="3" id="KW-1185">Reference proteome</keyword>
<dbReference type="EMBL" id="LBBT01000125">
    <property type="protein sequence ID" value="KKY02043.1"/>
    <property type="molecule type" value="Genomic_DNA"/>
</dbReference>
<proteinExistence type="predicted"/>
<dbReference type="AlphaFoldDB" id="A0A0M3DI89"/>
<evidence type="ECO:0000313" key="2">
    <source>
        <dbReference type="EMBL" id="KKY02043.1"/>
    </source>
</evidence>
<feature type="transmembrane region" description="Helical" evidence="1">
    <location>
        <begin position="31"/>
        <end position="49"/>
    </location>
</feature>
<dbReference type="Proteomes" id="UP000034407">
    <property type="component" value="Unassembled WGS sequence"/>
</dbReference>
<organism evidence="2 3">
    <name type="scientific">Paraclostridium benzoelyticum</name>
    <dbReference type="NCBI Taxonomy" id="1629550"/>
    <lineage>
        <taxon>Bacteria</taxon>
        <taxon>Bacillati</taxon>
        <taxon>Bacillota</taxon>
        <taxon>Clostridia</taxon>
        <taxon>Peptostreptococcales</taxon>
        <taxon>Peptostreptococcaceae</taxon>
        <taxon>Paraclostridium</taxon>
    </lineage>
</organism>
<gene>
    <name evidence="2" type="ORF">VN21_05350</name>
</gene>
<protein>
    <submittedName>
        <fullName evidence="2">Uncharacterized protein</fullName>
    </submittedName>
</protein>
<sequence length="59" mass="7327">MKKENMLYTFKIIRIVVLVYLIFQYYNTKEIEYLIFSIPFFIGIFITYIQKFNNIKKCK</sequence>
<evidence type="ECO:0000313" key="3">
    <source>
        <dbReference type="Proteomes" id="UP000034407"/>
    </source>
</evidence>
<name>A0A0M3DI89_9FIRM</name>
<keyword evidence="1" id="KW-0812">Transmembrane</keyword>
<evidence type="ECO:0000256" key="1">
    <source>
        <dbReference type="SAM" id="Phobius"/>
    </source>
</evidence>
<reference evidence="2 3" key="1">
    <citation type="submission" date="2015-04" db="EMBL/GenBank/DDBJ databases">
        <title>Microcin producing Clostridium sp. JC272T.</title>
        <authorList>
            <person name="Jyothsna T."/>
            <person name="Sasikala C."/>
            <person name="Ramana C."/>
        </authorList>
    </citation>
    <scope>NUCLEOTIDE SEQUENCE [LARGE SCALE GENOMIC DNA]</scope>
    <source>
        <strain evidence="2 3">JC272</strain>
    </source>
</reference>
<keyword evidence="1" id="KW-0472">Membrane</keyword>
<keyword evidence="1" id="KW-1133">Transmembrane helix</keyword>
<dbReference type="PATRIC" id="fig|1629550.3.peg.550"/>
<accession>A0A0M3DI89</accession>